<proteinExistence type="predicted"/>
<sequence>MVHQHHLHTTTTSTPELTETRSGRGFTRRDVMRYRDMRCDAMRCVSPRLASPRRVFAQHRNAPVARAFPTRLPPLTLIPPAHLAFTIASTVLFHHQARRPPHSGTTPDRLRFIIGSAMPFHLSTTSHLSPSGSQDYRRLRHHASSPEQLLCPH</sequence>
<evidence type="ECO:0000256" key="1">
    <source>
        <dbReference type="SAM" id="MobiDB-lite"/>
    </source>
</evidence>
<gene>
    <name evidence="2" type="ORF">C8035_v000704</name>
</gene>
<feature type="compositionally biased region" description="Polar residues" evidence="1">
    <location>
        <begin position="124"/>
        <end position="134"/>
    </location>
</feature>
<keyword evidence="3" id="KW-1185">Reference proteome</keyword>
<name>A0A4R8Q503_9PEZI</name>
<dbReference type="Proteomes" id="UP000295083">
    <property type="component" value="Unassembled WGS sequence"/>
</dbReference>
<dbReference type="EMBL" id="QAPG01000085">
    <property type="protein sequence ID" value="TDZ32160.1"/>
    <property type="molecule type" value="Genomic_DNA"/>
</dbReference>
<dbReference type="AlphaFoldDB" id="A0A4R8Q503"/>
<evidence type="ECO:0000313" key="3">
    <source>
        <dbReference type="Proteomes" id="UP000295083"/>
    </source>
</evidence>
<accession>A0A4R8Q503</accession>
<feature type="region of interest" description="Disordered" evidence="1">
    <location>
        <begin position="1"/>
        <end position="25"/>
    </location>
</feature>
<feature type="region of interest" description="Disordered" evidence="1">
    <location>
        <begin position="124"/>
        <end position="153"/>
    </location>
</feature>
<protein>
    <submittedName>
        <fullName evidence="2">Uncharacterized protein</fullName>
    </submittedName>
</protein>
<reference evidence="2 3" key="1">
    <citation type="submission" date="2018-11" db="EMBL/GenBank/DDBJ databases">
        <title>Genome sequence and assembly of Colletotrichum spinosum.</title>
        <authorList>
            <person name="Gan P."/>
            <person name="Shirasu K."/>
        </authorList>
    </citation>
    <scope>NUCLEOTIDE SEQUENCE [LARGE SCALE GENOMIC DNA]</scope>
    <source>
        <strain evidence="2 3">CBS 515.97</strain>
    </source>
</reference>
<comment type="caution">
    <text evidence="2">The sequence shown here is derived from an EMBL/GenBank/DDBJ whole genome shotgun (WGS) entry which is preliminary data.</text>
</comment>
<organism evidence="2 3">
    <name type="scientific">Colletotrichum spinosum</name>
    <dbReference type="NCBI Taxonomy" id="1347390"/>
    <lineage>
        <taxon>Eukaryota</taxon>
        <taxon>Fungi</taxon>
        <taxon>Dikarya</taxon>
        <taxon>Ascomycota</taxon>
        <taxon>Pezizomycotina</taxon>
        <taxon>Sordariomycetes</taxon>
        <taxon>Hypocreomycetidae</taxon>
        <taxon>Glomerellales</taxon>
        <taxon>Glomerellaceae</taxon>
        <taxon>Colletotrichum</taxon>
        <taxon>Colletotrichum orbiculare species complex</taxon>
    </lineage>
</organism>
<evidence type="ECO:0000313" key="2">
    <source>
        <dbReference type="EMBL" id="TDZ32160.1"/>
    </source>
</evidence>